<reference evidence="1 2" key="1">
    <citation type="journal article" date="2018" name="Mol. Biol. Evol.">
        <title>Broad Genomic Sampling Reveals a Smut Pathogenic Ancestry of the Fungal Clade Ustilaginomycotina.</title>
        <authorList>
            <person name="Kijpornyongpan T."/>
            <person name="Mondo S.J."/>
            <person name="Barry K."/>
            <person name="Sandor L."/>
            <person name="Lee J."/>
            <person name="Lipzen A."/>
            <person name="Pangilinan J."/>
            <person name="LaButti K."/>
            <person name="Hainaut M."/>
            <person name="Henrissat B."/>
            <person name="Grigoriev I.V."/>
            <person name="Spatafora J.W."/>
            <person name="Aime M.C."/>
        </authorList>
    </citation>
    <scope>NUCLEOTIDE SEQUENCE [LARGE SCALE GENOMIC DNA]</scope>
    <source>
        <strain evidence="1 2">SA 807</strain>
    </source>
</reference>
<name>A0ACD0P075_9BASI</name>
<dbReference type="EMBL" id="KZ819839">
    <property type="protein sequence ID" value="PWN51498.1"/>
    <property type="molecule type" value="Genomic_DNA"/>
</dbReference>
<keyword evidence="2" id="KW-1185">Reference proteome</keyword>
<proteinExistence type="predicted"/>
<organism evidence="1 2">
    <name type="scientific">Violaceomyces palustris</name>
    <dbReference type="NCBI Taxonomy" id="1673888"/>
    <lineage>
        <taxon>Eukaryota</taxon>
        <taxon>Fungi</taxon>
        <taxon>Dikarya</taxon>
        <taxon>Basidiomycota</taxon>
        <taxon>Ustilaginomycotina</taxon>
        <taxon>Ustilaginomycetes</taxon>
        <taxon>Violaceomycetales</taxon>
        <taxon>Violaceomycetaceae</taxon>
        <taxon>Violaceomyces</taxon>
    </lineage>
</organism>
<evidence type="ECO:0000313" key="2">
    <source>
        <dbReference type="Proteomes" id="UP000245626"/>
    </source>
</evidence>
<sequence>MTIHMNLQGNLAGASTSRPLVPRKHKRVIVTSCDICRLRKLKCNAKELPKGTPCMNCSKHGVACTFEDCKEQHRPAIKMVKPKSSLKRKDTEATRQMKGVKRPLDLDRSLHGLSYTQAFDSMTVSQTHPAHWAQAPNLLPAMPPQHALGNNPSHNFLFQPKQTLSSNWGILKQDLVPPKKRALHGLLPRQAEQNGPWNGWSLPPKVTNPSNGMASNMAPFQLVQLLASRFFSETSFNAFIIPQEEFFERLNINLRAPSTAEAQAWKPLPDYLLYTVLASASTFSSTREPELRIWKQHSWRGAMESIHARMRSNAGPELELIQALLLLGLSWAGEPDCVERTIAFETAFRLAFSFDLCSSKHLNAPSISRREKAKRVVLFWIVYVIDKLVAVSGSRPALIARDMHDIPMITMEDMQLCGLSNLILQAQDVHAVHQQAYWLHCLAVCYIALADILEEVQQGLYPAGGTKNCISLEGVHRRIRPIETKLEEWCKNNRFLLQSASEHGRLCQSVTEAIIAQLHLVQMQLYQPPLRFEYEDANSNKGSSDKHGGSSNPANHLTIQFSPENTKALTACIESAWHLVQQPVGPSYNPATPFTSAAMIASSRSSPAQITSTSFAVTKATQFIKFLSQSWKDWNAGLGMLQYTPRSVPAEGFDEPQQPTNDEILLGSLASNADSVSASFEPSPPEVPSSSAPSIQQFDSTSSSPGPPGQRRESTELEPFTSRQQGGGGTSRRRAAPPPPLNFAASGTKTSSSSGLGKGDINQQIETLACPPPLNTASLRALGMPVTPARFLFDSGSINQVGGESHEQNPASSSNTFAWPGASSAMMTPLRSSFLGSLDFSLDVSSLDNLGFSSMGNSGGLNNMNAGLSNESTDSSWLKNLFPINQQDLDFSSASSSTLDRGLEPSFQAPELISTANSAQPQNSKEVIIKEEPGESLNNPPVVAVATTNPNEELDSAQEVEHPGPASTDLSSSGLDSLWTASTAVTASSLATSLPDERSNYRADLLCPNPSFGSASVSAKSNDLMKTCSSPISSGFHQDEAGHGINNAFRHLISTQAPAKYV</sequence>
<dbReference type="Proteomes" id="UP000245626">
    <property type="component" value="Unassembled WGS sequence"/>
</dbReference>
<accession>A0ACD0P075</accession>
<protein>
    <submittedName>
        <fullName evidence="1">Uncharacterized protein</fullName>
    </submittedName>
</protein>
<evidence type="ECO:0000313" key="1">
    <source>
        <dbReference type="EMBL" id="PWN51498.1"/>
    </source>
</evidence>
<gene>
    <name evidence="1" type="ORF">IE53DRAFT_368016</name>
</gene>